<dbReference type="Proteomes" id="UP000027850">
    <property type="component" value="Unassembled WGS sequence"/>
</dbReference>
<feature type="transmembrane region" description="Helical" evidence="1">
    <location>
        <begin position="20"/>
        <end position="39"/>
    </location>
</feature>
<dbReference type="AlphaFoldDB" id="A0AB34L4Y2"/>
<name>A0AB34L4Y2_PARDI</name>
<gene>
    <name evidence="2" type="ORF">M091_1672</name>
</gene>
<proteinExistence type="predicted"/>
<keyword evidence="1" id="KW-0472">Membrane</keyword>
<comment type="caution">
    <text evidence="2">The sequence shown here is derived from an EMBL/GenBank/DDBJ whole genome shotgun (WGS) entry which is preliminary data.</text>
</comment>
<evidence type="ECO:0000313" key="3">
    <source>
        <dbReference type="Proteomes" id="UP000027850"/>
    </source>
</evidence>
<keyword evidence="1" id="KW-1133">Transmembrane helix</keyword>
<sequence length="59" mass="6869">MGDIRWKKCNRSDSFAWKSVKLYALYLFLALILTLQSSLNYTHTDIISNICVNFVPEKV</sequence>
<evidence type="ECO:0000313" key="2">
    <source>
        <dbReference type="EMBL" id="KDS35982.1"/>
    </source>
</evidence>
<accession>A0AB34L4Y2</accession>
<organism evidence="2 3">
    <name type="scientific">Parabacteroides distasonis str. 3776 D15 i</name>
    <dbReference type="NCBI Taxonomy" id="1339342"/>
    <lineage>
        <taxon>Bacteria</taxon>
        <taxon>Pseudomonadati</taxon>
        <taxon>Bacteroidota</taxon>
        <taxon>Bacteroidia</taxon>
        <taxon>Bacteroidales</taxon>
        <taxon>Tannerellaceae</taxon>
        <taxon>Parabacteroides</taxon>
    </lineage>
</organism>
<keyword evidence="1" id="KW-0812">Transmembrane</keyword>
<reference evidence="2 3" key="1">
    <citation type="submission" date="2014-04" db="EMBL/GenBank/DDBJ databases">
        <authorList>
            <person name="Sears C."/>
            <person name="Carroll K."/>
            <person name="Sack B.R."/>
            <person name="Qadri F."/>
            <person name="Myers L.L."/>
            <person name="Chung G.-T."/>
            <person name="Escheverria P."/>
            <person name="Fraser C.M."/>
            <person name="Sadzewicz L."/>
            <person name="Shefchek K.A."/>
            <person name="Tallon L."/>
            <person name="Das S.P."/>
            <person name="Daugherty S."/>
            <person name="Mongodin E.F."/>
        </authorList>
    </citation>
    <scope>NUCLEOTIDE SEQUENCE [LARGE SCALE GENOMIC DNA]</scope>
    <source>
        <strain evidence="2 3">3776 D15 i</strain>
    </source>
</reference>
<protein>
    <submittedName>
        <fullName evidence="2">Uncharacterized protein</fullName>
    </submittedName>
</protein>
<dbReference type="EMBL" id="JNHK01000092">
    <property type="protein sequence ID" value="KDS35982.1"/>
    <property type="molecule type" value="Genomic_DNA"/>
</dbReference>
<evidence type="ECO:0000256" key="1">
    <source>
        <dbReference type="SAM" id="Phobius"/>
    </source>
</evidence>